<feature type="transmembrane region" description="Helical" evidence="1">
    <location>
        <begin position="168"/>
        <end position="186"/>
    </location>
</feature>
<keyword evidence="1" id="KW-1133">Transmembrane helix</keyword>
<dbReference type="RefSeq" id="WP_145219190.1">
    <property type="nucleotide sequence ID" value="NZ_CP036269.1"/>
</dbReference>
<dbReference type="AlphaFoldDB" id="A0A517RJM5"/>
<evidence type="ECO:0000313" key="3">
    <source>
        <dbReference type="Proteomes" id="UP000317171"/>
    </source>
</evidence>
<keyword evidence="1" id="KW-0472">Membrane</keyword>
<organism evidence="2 3">
    <name type="scientific">Gimesia alba</name>
    <dbReference type="NCBI Taxonomy" id="2527973"/>
    <lineage>
        <taxon>Bacteria</taxon>
        <taxon>Pseudomonadati</taxon>
        <taxon>Planctomycetota</taxon>
        <taxon>Planctomycetia</taxon>
        <taxon>Planctomycetales</taxon>
        <taxon>Planctomycetaceae</taxon>
        <taxon>Gimesia</taxon>
    </lineage>
</organism>
<dbReference type="OrthoDB" id="279691at2"/>
<dbReference type="KEGG" id="gaz:Pan241w_41570"/>
<feature type="transmembrane region" description="Helical" evidence="1">
    <location>
        <begin position="12"/>
        <end position="32"/>
    </location>
</feature>
<keyword evidence="3" id="KW-1185">Reference proteome</keyword>
<accession>A0A517RJM5</accession>
<keyword evidence="1" id="KW-0812">Transmembrane</keyword>
<gene>
    <name evidence="2" type="ORF">Pan241w_41570</name>
</gene>
<reference evidence="2 3" key="1">
    <citation type="submission" date="2019-02" db="EMBL/GenBank/DDBJ databases">
        <title>Deep-cultivation of Planctomycetes and their phenomic and genomic characterization uncovers novel biology.</title>
        <authorList>
            <person name="Wiegand S."/>
            <person name="Jogler M."/>
            <person name="Boedeker C."/>
            <person name="Pinto D."/>
            <person name="Vollmers J."/>
            <person name="Rivas-Marin E."/>
            <person name="Kohn T."/>
            <person name="Peeters S.H."/>
            <person name="Heuer A."/>
            <person name="Rast P."/>
            <person name="Oberbeckmann S."/>
            <person name="Bunk B."/>
            <person name="Jeske O."/>
            <person name="Meyerdierks A."/>
            <person name="Storesund J.E."/>
            <person name="Kallscheuer N."/>
            <person name="Luecker S."/>
            <person name="Lage O.M."/>
            <person name="Pohl T."/>
            <person name="Merkel B.J."/>
            <person name="Hornburger P."/>
            <person name="Mueller R.-W."/>
            <person name="Bruemmer F."/>
            <person name="Labrenz M."/>
            <person name="Spormann A.M."/>
            <person name="Op den Camp H."/>
            <person name="Overmann J."/>
            <person name="Amann R."/>
            <person name="Jetten M.S.M."/>
            <person name="Mascher T."/>
            <person name="Medema M.H."/>
            <person name="Devos D.P."/>
            <person name="Kaster A.-K."/>
            <person name="Ovreas L."/>
            <person name="Rohde M."/>
            <person name="Galperin M.Y."/>
            <person name="Jogler C."/>
        </authorList>
    </citation>
    <scope>NUCLEOTIDE SEQUENCE [LARGE SCALE GENOMIC DNA]</scope>
    <source>
        <strain evidence="2 3">Pan241w</strain>
    </source>
</reference>
<evidence type="ECO:0000256" key="1">
    <source>
        <dbReference type="SAM" id="Phobius"/>
    </source>
</evidence>
<dbReference type="EMBL" id="CP036269">
    <property type="protein sequence ID" value="QDT44052.1"/>
    <property type="molecule type" value="Genomic_DNA"/>
</dbReference>
<protein>
    <submittedName>
        <fullName evidence="2">Uncharacterized protein</fullName>
    </submittedName>
</protein>
<proteinExistence type="predicted"/>
<sequence length="201" mass="23085">MTLFQKSKIFKILAFLLLPFFCLTILVIGNTINPMALAFLTDFNVENKTNEILFITPIGTKSPNGSWHQLPYSFSSSFYFIIPSKIDYPIEPGGLKNFIYDYDDIQFSEILIRRTGEKSRIFSIQAPLQLDGYYPPERKQFEIKDVNTLPFAKKEHLLALKPTRMNSWAIEILALIGLLSPVFFVLGSRCKQRSEGYKGVR</sequence>
<dbReference type="Proteomes" id="UP000317171">
    <property type="component" value="Chromosome"/>
</dbReference>
<evidence type="ECO:0000313" key="2">
    <source>
        <dbReference type="EMBL" id="QDT44052.1"/>
    </source>
</evidence>
<name>A0A517RJM5_9PLAN</name>